<feature type="compositionally biased region" description="Low complexity" evidence="1">
    <location>
        <begin position="11"/>
        <end position="22"/>
    </location>
</feature>
<reference evidence="2" key="1">
    <citation type="submission" date="2021-03" db="EMBL/GenBank/DDBJ databases">
        <title>Comparative genomics and phylogenomic investigation of the class Geoglossomycetes provide insights into ecological specialization and systematics.</title>
        <authorList>
            <person name="Melie T."/>
            <person name="Pirro S."/>
            <person name="Miller A.N."/>
            <person name="Quandt A."/>
        </authorList>
    </citation>
    <scope>NUCLEOTIDE SEQUENCE</scope>
    <source>
        <strain evidence="2">CAQ_001_2017</strain>
    </source>
</reference>
<comment type="caution">
    <text evidence="2">The sequence shown here is derived from an EMBL/GenBank/DDBJ whole genome shotgun (WGS) entry which is preliminary data.</text>
</comment>
<dbReference type="Proteomes" id="UP000750711">
    <property type="component" value="Unassembled WGS sequence"/>
</dbReference>
<evidence type="ECO:0000256" key="1">
    <source>
        <dbReference type="SAM" id="MobiDB-lite"/>
    </source>
</evidence>
<protein>
    <submittedName>
        <fullName evidence="2">Uncharacterized protein</fullName>
    </submittedName>
</protein>
<proteinExistence type="predicted"/>
<evidence type="ECO:0000313" key="2">
    <source>
        <dbReference type="EMBL" id="KAH0556365.1"/>
    </source>
</evidence>
<accession>A0A9P8L8P5</accession>
<name>A0A9P8L8P5_9PEZI</name>
<organism evidence="2 3">
    <name type="scientific">Trichoglossum hirsutum</name>
    <dbReference type="NCBI Taxonomy" id="265104"/>
    <lineage>
        <taxon>Eukaryota</taxon>
        <taxon>Fungi</taxon>
        <taxon>Dikarya</taxon>
        <taxon>Ascomycota</taxon>
        <taxon>Pezizomycotina</taxon>
        <taxon>Geoglossomycetes</taxon>
        <taxon>Geoglossales</taxon>
        <taxon>Geoglossaceae</taxon>
        <taxon>Trichoglossum</taxon>
    </lineage>
</organism>
<sequence length="281" mass="31756">MSSSQPIRIGTTRQVSSSRTSTPPDQIISLPPSQPQSRSAEKPPARNSSTSLAAVQTALHLLQEHRKGRLDKLWYTVHLSPEDYGELRKELRNQSLYGYVEDKVRCDYDPKASRFIIRMTTPTHDDFIDSIAIEIQSQLERIGHGAEQPVIDAIKGIKRQSWRIKLRDDVWDRNSKYPQHCPDMAFRHKASIYPAVIIEVSYSQKRKDLGYLANNYIIGSGGSIRAVVGLDIEYGGGTKKATVSVWRPRIRTNDDGKLLFGVAQVINSRVRESAVDTLKER</sequence>
<evidence type="ECO:0000313" key="3">
    <source>
        <dbReference type="Proteomes" id="UP000750711"/>
    </source>
</evidence>
<dbReference type="EMBL" id="JAGHQM010001124">
    <property type="protein sequence ID" value="KAH0556365.1"/>
    <property type="molecule type" value="Genomic_DNA"/>
</dbReference>
<gene>
    <name evidence="2" type="ORF">GP486_005711</name>
</gene>
<dbReference type="AlphaFoldDB" id="A0A9P8L8P5"/>
<feature type="region of interest" description="Disordered" evidence="1">
    <location>
        <begin position="1"/>
        <end position="51"/>
    </location>
</feature>
<keyword evidence="3" id="KW-1185">Reference proteome</keyword>